<dbReference type="PANTHER" id="PTHR43918:SF4">
    <property type="entry name" value="CARBOXYLIC ESTER HYDROLASE"/>
    <property type="match status" value="1"/>
</dbReference>
<feature type="domain" description="Carboxylesterase type B" evidence="4">
    <location>
        <begin position="399"/>
        <end position="539"/>
    </location>
</feature>
<evidence type="ECO:0000259" key="4">
    <source>
        <dbReference type="Pfam" id="PF00135"/>
    </source>
</evidence>
<keyword evidence="2 3" id="KW-0378">Hydrolase</keyword>
<dbReference type="InterPro" id="IPR029058">
    <property type="entry name" value="AB_hydrolase_fold"/>
</dbReference>
<dbReference type="InterPro" id="IPR002018">
    <property type="entry name" value="CarbesteraseB"/>
</dbReference>
<keyword evidence="6" id="KW-1185">Reference proteome</keyword>
<dbReference type="RefSeq" id="WP_043777254.1">
    <property type="nucleotide sequence ID" value="NZ_CP021083.1"/>
</dbReference>
<proteinExistence type="inferred from homology"/>
<dbReference type="InterPro" id="IPR050654">
    <property type="entry name" value="AChE-related_enzymes"/>
</dbReference>
<dbReference type="InterPro" id="IPR019826">
    <property type="entry name" value="Carboxylesterase_B_AS"/>
</dbReference>
<accession>A0A221T296</accession>
<evidence type="ECO:0000256" key="3">
    <source>
        <dbReference type="RuleBase" id="RU361235"/>
    </source>
</evidence>
<feature type="domain" description="Carboxylesterase type B" evidence="4">
    <location>
        <begin position="49"/>
        <end position="356"/>
    </location>
</feature>
<dbReference type="EMBL" id="CP021083">
    <property type="protein sequence ID" value="ASN83015.1"/>
    <property type="molecule type" value="Genomic_DNA"/>
</dbReference>
<dbReference type="EC" id="3.1.1.-" evidence="3"/>
<geneLocation type="plasmid" evidence="6">
    <name>pdfi2</name>
</geneLocation>
<evidence type="ECO:0000256" key="1">
    <source>
        <dbReference type="ARBA" id="ARBA00005964"/>
    </source>
</evidence>
<keyword evidence="3" id="KW-0732">Signal</keyword>
<dbReference type="STRING" id="317577.GCA_000419625_03274"/>
<reference evidence="5 6" key="1">
    <citation type="submission" date="2017-05" db="EMBL/GenBank/DDBJ databases">
        <title>The complete genome sequence of Deinococcus ficus isolated from the rhizosphere of the Ficus religiosa L. in Taiwan.</title>
        <authorList>
            <person name="Wu K.-M."/>
            <person name="Liao T.-L."/>
            <person name="Liu Y.-M."/>
            <person name="Young C.-C."/>
            <person name="Tsai S.-F."/>
        </authorList>
    </citation>
    <scope>NUCLEOTIDE SEQUENCE [LARGE SCALE GENOMIC DNA]</scope>
    <source>
        <strain evidence="5 6">CC-FR2-10</strain>
        <plasmid evidence="6">pdfi2</plasmid>
    </source>
</reference>
<dbReference type="SUPFAM" id="SSF53474">
    <property type="entry name" value="alpha/beta-Hydrolases"/>
    <property type="match status" value="1"/>
</dbReference>
<sequence>MRPRARPALTSLLSLLALGSVAGAQLVPGPPVAPIPVDATPPPSGLVRLQTPAGALVGRSDGQVSFWQGVPYAQPPTGDARWKAPRPALPWKGDRSALTAGPPCPQKGAGSFGLVGSEDCLSLNVAAPSAALGAGAAALPVMVWIHGGAFTSGSGSQYDPRLLAREQNVVVVTLNYRLGALGFLATDGLAGESRALNYGLQDQQEALRWVKTNIRAFGGDPGNVTLFGESAGSMSICAHLTSPPAAGLFHKAIMQSGSCAAPGTTIPQADARRTGAAFAQEVGCRGGDPACLRKVPLARLISTPIPGRGELRFLPLTPAHGDVLLPSEPAAAFREGKAPRLPALLGTNRDEGTLFVGPLGDRGGDLPLLTHWALAGVLAGWNAPRVLAAYPTAQGVGVASARLITDAMFACPARTLARQLAAVTPTYMYEFRDPDAPTDLLPTGSAPRYGAFHASELISVFGTPLTYFASPTHFTPAQGALARQMRSYWANFARTGNPNGPGLPTWAPVTPTQDRVLALEPGRVQELGTFAQDHRCDLWP</sequence>
<organism evidence="5 6">
    <name type="scientific">Deinococcus ficus</name>
    <dbReference type="NCBI Taxonomy" id="317577"/>
    <lineage>
        <taxon>Bacteria</taxon>
        <taxon>Thermotogati</taxon>
        <taxon>Deinococcota</taxon>
        <taxon>Deinococci</taxon>
        <taxon>Deinococcales</taxon>
        <taxon>Deinococcaceae</taxon>
        <taxon>Deinococcus</taxon>
    </lineage>
</organism>
<gene>
    <name evidence="5" type="ORF">DFI_17700</name>
</gene>
<name>A0A221T296_9DEIO</name>
<comment type="similarity">
    <text evidence="1 3">Belongs to the type-B carboxylesterase/lipase family.</text>
</comment>
<dbReference type="Gene3D" id="3.40.50.1820">
    <property type="entry name" value="alpha/beta hydrolase"/>
    <property type="match status" value="1"/>
</dbReference>
<feature type="signal peptide" evidence="3">
    <location>
        <begin position="1"/>
        <end position="24"/>
    </location>
</feature>
<dbReference type="AlphaFoldDB" id="A0A221T296"/>
<evidence type="ECO:0000256" key="2">
    <source>
        <dbReference type="ARBA" id="ARBA00022801"/>
    </source>
</evidence>
<dbReference type="GO" id="GO:0052689">
    <property type="term" value="F:carboxylic ester hydrolase activity"/>
    <property type="evidence" value="ECO:0007669"/>
    <property type="project" value="TreeGrafter"/>
</dbReference>
<dbReference type="Proteomes" id="UP000259030">
    <property type="component" value="Plasmid pDFI2"/>
</dbReference>
<evidence type="ECO:0000313" key="5">
    <source>
        <dbReference type="EMBL" id="ASN83015.1"/>
    </source>
</evidence>
<dbReference type="PANTHER" id="PTHR43918">
    <property type="entry name" value="ACETYLCHOLINESTERASE"/>
    <property type="match status" value="1"/>
</dbReference>
<protein>
    <recommendedName>
        <fullName evidence="3">Carboxylic ester hydrolase</fullName>
        <ecNumber evidence="3">3.1.1.-</ecNumber>
    </recommendedName>
</protein>
<dbReference type="KEGG" id="dfc:DFI_17700"/>
<dbReference type="PROSITE" id="PS00122">
    <property type="entry name" value="CARBOXYLESTERASE_B_1"/>
    <property type="match status" value="1"/>
</dbReference>
<evidence type="ECO:0000313" key="6">
    <source>
        <dbReference type="Proteomes" id="UP000259030"/>
    </source>
</evidence>
<feature type="chain" id="PRO_5011128994" description="Carboxylic ester hydrolase" evidence="3">
    <location>
        <begin position="25"/>
        <end position="540"/>
    </location>
</feature>
<keyword evidence="5" id="KW-0614">Plasmid</keyword>
<dbReference type="Pfam" id="PF00135">
    <property type="entry name" value="COesterase"/>
    <property type="match status" value="2"/>
</dbReference>